<evidence type="ECO:0000313" key="2">
    <source>
        <dbReference type="Proteomes" id="UP000275436"/>
    </source>
</evidence>
<protein>
    <submittedName>
        <fullName evidence="1">Uncharacterized protein</fullName>
    </submittedName>
</protein>
<evidence type="ECO:0000313" key="1">
    <source>
        <dbReference type="EMBL" id="RNJ44423.1"/>
    </source>
</evidence>
<dbReference type="Proteomes" id="UP000275436">
    <property type="component" value="Unassembled WGS sequence"/>
</dbReference>
<gene>
    <name evidence="1" type="ORF">DNR46_17445</name>
</gene>
<comment type="caution">
    <text evidence="1">The sequence shown here is derived from an EMBL/GenBank/DDBJ whole genome shotgun (WGS) entry which is preliminary data.</text>
</comment>
<dbReference type="EMBL" id="QKOD01000004">
    <property type="protein sequence ID" value="RNJ44423.1"/>
    <property type="molecule type" value="Genomic_DNA"/>
</dbReference>
<proteinExistence type="predicted"/>
<name>A0A3M9X8U9_9HYPH</name>
<reference evidence="1 2" key="1">
    <citation type="journal article" date="2018" name="Mol. Plant Microbe Interact.">
        <title>Taxonomically Different Co-Microsymbionts of a Relict Legume, Oxytropis popoviana, Have Complementary Sets of Symbiotic Genes and Together Increase the Efficiency of Plant Nodulation.</title>
        <authorList>
            <person name="Safronova V."/>
            <person name="Belimov A."/>
            <person name="Sazanova A."/>
            <person name="Chirak E."/>
            <person name="Verkhozina A."/>
            <person name="Kuznetsova I."/>
            <person name="Andronov E."/>
            <person name="Puhalsky J."/>
            <person name="Tikhonovich I."/>
        </authorList>
    </citation>
    <scope>NUCLEOTIDE SEQUENCE [LARGE SCALE GENOMIC DNA]</scope>
    <source>
        <strain evidence="1 2">Opo-235</strain>
    </source>
</reference>
<organism evidence="1 2">
    <name type="scientific">Mesorhizobium japonicum</name>
    <dbReference type="NCBI Taxonomy" id="2066070"/>
    <lineage>
        <taxon>Bacteria</taxon>
        <taxon>Pseudomonadati</taxon>
        <taxon>Pseudomonadota</taxon>
        <taxon>Alphaproteobacteria</taxon>
        <taxon>Hyphomicrobiales</taxon>
        <taxon>Phyllobacteriaceae</taxon>
        <taxon>Mesorhizobium</taxon>
    </lineage>
</organism>
<sequence>MLTHGFRLALPASMLVASLWAGLMFRYDTQVWGNSVLVHDRWFGTLERCDVVSSRCRLVLEAGMQPIQ</sequence>
<dbReference type="AlphaFoldDB" id="A0A3M9X8U9"/>
<accession>A0A3M9X8U9</accession>